<evidence type="ECO:0000256" key="1">
    <source>
        <dbReference type="ARBA" id="ARBA00004123"/>
    </source>
</evidence>
<dbReference type="Pfam" id="PF03467">
    <property type="entry name" value="Smg4_UPF3"/>
    <property type="match status" value="1"/>
</dbReference>
<feature type="compositionally biased region" description="Basic residues" evidence="5">
    <location>
        <begin position="397"/>
        <end position="406"/>
    </location>
</feature>
<evidence type="ECO:0000256" key="5">
    <source>
        <dbReference type="SAM" id="MobiDB-lite"/>
    </source>
</evidence>
<dbReference type="InterPro" id="IPR035979">
    <property type="entry name" value="RBD_domain_sf"/>
</dbReference>
<dbReference type="EMBL" id="VIIS01000696">
    <property type="protein sequence ID" value="KAF0306034.1"/>
    <property type="molecule type" value="Genomic_DNA"/>
</dbReference>
<dbReference type="GO" id="GO:0045727">
    <property type="term" value="P:positive regulation of translation"/>
    <property type="evidence" value="ECO:0007669"/>
    <property type="project" value="TreeGrafter"/>
</dbReference>
<keyword evidence="8" id="KW-1185">Reference proteome</keyword>
<accession>A0A6A4WQJ7</accession>
<feature type="compositionally biased region" description="Basic and acidic residues" evidence="5">
    <location>
        <begin position="176"/>
        <end position="318"/>
    </location>
</feature>
<protein>
    <submittedName>
        <fullName evidence="7">Regulator of nonsense transcripts 3A</fullName>
    </submittedName>
</protein>
<comment type="caution">
    <text evidence="7">The sequence shown here is derived from an EMBL/GenBank/DDBJ whole genome shotgun (WGS) entry which is preliminary data.</text>
</comment>
<comment type="similarity">
    <text evidence="2">Belongs to the RENT3 family.</text>
</comment>
<evidence type="ECO:0000313" key="7">
    <source>
        <dbReference type="EMBL" id="KAF0306034.1"/>
    </source>
</evidence>
<dbReference type="GO" id="GO:0000184">
    <property type="term" value="P:nuclear-transcribed mRNA catabolic process, nonsense-mediated decay"/>
    <property type="evidence" value="ECO:0007669"/>
    <property type="project" value="UniProtKB-KW"/>
</dbReference>
<dbReference type="PANTHER" id="PTHR13112:SF0">
    <property type="entry name" value="FI21285P1"/>
    <property type="match status" value="1"/>
</dbReference>
<dbReference type="OrthoDB" id="18087at2759"/>
<evidence type="ECO:0000313" key="8">
    <source>
        <dbReference type="Proteomes" id="UP000440578"/>
    </source>
</evidence>
<evidence type="ECO:0000256" key="2">
    <source>
        <dbReference type="ARBA" id="ARBA00005991"/>
    </source>
</evidence>
<feature type="region of interest" description="Disordered" evidence="5">
    <location>
        <begin position="176"/>
        <end position="406"/>
    </location>
</feature>
<dbReference type="PANTHER" id="PTHR13112">
    <property type="entry name" value="UPF3 REGULATOR OF NONSENSE TRANSCRIPTS-LIKE PROTEIN"/>
    <property type="match status" value="1"/>
</dbReference>
<dbReference type="Proteomes" id="UP000440578">
    <property type="component" value="Unassembled WGS sequence"/>
</dbReference>
<dbReference type="Gene3D" id="3.30.70.330">
    <property type="match status" value="1"/>
</dbReference>
<comment type="subcellular location">
    <subcellularLocation>
        <location evidence="1">Nucleus</location>
    </subcellularLocation>
</comment>
<dbReference type="InterPro" id="IPR039722">
    <property type="entry name" value="Upf3"/>
</dbReference>
<reference evidence="7 8" key="1">
    <citation type="submission" date="2019-07" db="EMBL/GenBank/DDBJ databases">
        <title>Draft genome assembly of a fouling barnacle, Amphibalanus amphitrite (Darwin, 1854): The first reference genome for Thecostraca.</title>
        <authorList>
            <person name="Kim W."/>
        </authorList>
    </citation>
    <scope>NUCLEOTIDE SEQUENCE [LARGE SCALE GENOMIC DNA]</scope>
    <source>
        <strain evidence="7">SNU_AA5</strain>
        <tissue evidence="7">Soma without cirri and trophi</tissue>
    </source>
</reference>
<feature type="domain" description="UPF3" evidence="6">
    <location>
        <begin position="6"/>
        <end position="170"/>
    </location>
</feature>
<evidence type="ECO:0000256" key="3">
    <source>
        <dbReference type="ARBA" id="ARBA00023161"/>
    </source>
</evidence>
<dbReference type="GO" id="GO:0005737">
    <property type="term" value="C:cytoplasm"/>
    <property type="evidence" value="ECO:0007669"/>
    <property type="project" value="TreeGrafter"/>
</dbReference>
<proteinExistence type="inferred from homology"/>
<dbReference type="AlphaFoldDB" id="A0A6A4WQJ7"/>
<dbReference type="GO" id="GO:0005730">
    <property type="term" value="C:nucleolus"/>
    <property type="evidence" value="ECO:0007669"/>
    <property type="project" value="TreeGrafter"/>
</dbReference>
<dbReference type="GO" id="GO:0003729">
    <property type="term" value="F:mRNA binding"/>
    <property type="evidence" value="ECO:0007669"/>
    <property type="project" value="TreeGrafter"/>
</dbReference>
<keyword evidence="4" id="KW-0539">Nucleus</keyword>
<evidence type="ECO:0000256" key="4">
    <source>
        <dbReference type="ARBA" id="ARBA00023242"/>
    </source>
</evidence>
<dbReference type="InterPro" id="IPR012677">
    <property type="entry name" value="Nucleotide-bd_a/b_plait_sf"/>
</dbReference>
<sequence length="406" mass="48008">MRHSLQVQVVIRRLPPDMALDSFVDQVSPLPDHDYLGFVPADPGLAPHAFSRAYINFSNMDDIITFRDRFDGYVFVDKQGACRGFEYPAVVEFAPYQRTPRRRSRKPDAKSGTIFEDADYKAFLAACEQEQSEPAAPSWEQTLEEIEKRHAELREANVVTPLVTYVCKRRAEKKEERRRRELERRKEEARRAREKLLARDKRDSREKTRYDTKETSKPASREEEKDRRRDDVPTTKKYEKYDDKQKDKYSKEYTRDKQTKEAYRTDRDDKLRRKEKDDRRKEDARERPAHKEARWKDEAPEKGRREEKSRTFSREERKKGCRLGGEEEEDREEGTHFRIQDRPSLAIYRPGMGKYSSRRLRERDTESPSSSVGGDEAAEEPPAPARDRPAPLPRTLVFRRSRTANE</sequence>
<name>A0A6A4WQJ7_AMPAM</name>
<evidence type="ECO:0000259" key="6">
    <source>
        <dbReference type="Pfam" id="PF03467"/>
    </source>
</evidence>
<gene>
    <name evidence="7" type="primary">upf3a</name>
    <name evidence="7" type="ORF">FJT64_022416</name>
</gene>
<dbReference type="SUPFAM" id="SSF54928">
    <property type="entry name" value="RNA-binding domain, RBD"/>
    <property type="match status" value="1"/>
</dbReference>
<organism evidence="7 8">
    <name type="scientific">Amphibalanus amphitrite</name>
    <name type="common">Striped barnacle</name>
    <name type="synonym">Balanus amphitrite</name>
    <dbReference type="NCBI Taxonomy" id="1232801"/>
    <lineage>
        <taxon>Eukaryota</taxon>
        <taxon>Metazoa</taxon>
        <taxon>Ecdysozoa</taxon>
        <taxon>Arthropoda</taxon>
        <taxon>Crustacea</taxon>
        <taxon>Multicrustacea</taxon>
        <taxon>Cirripedia</taxon>
        <taxon>Thoracica</taxon>
        <taxon>Thoracicalcarea</taxon>
        <taxon>Balanomorpha</taxon>
        <taxon>Balanoidea</taxon>
        <taxon>Balanidae</taxon>
        <taxon>Amphibalaninae</taxon>
        <taxon>Amphibalanus</taxon>
    </lineage>
</organism>
<keyword evidence="3" id="KW-0866">Nonsense-mediated mRNA decay</keyword>
<dbReference type="InterPro" id="IPR005120">
    <property type="entry name" value="UPF3_dom"/>
</dbReference>